<dbReference type="Proteomes" id="UP001515480">
    <property type="component" value="Unassembled WGS sequence"/>
</dbReference>
<gene>
    <name evidence="1" type="ORF">AB1Y20_007841</name>
</gene>
<name>A0AB34ISQ9_PRYPA</name>
<proteinExistence type="predicted"/>
<comment type="caution">
    <text evidence="1">The sequence shown here is derived from an EMBL/GenBank/DDBJ whole genome shotgun (WGS) entry which is preliminary data.</text>
</comment>
<evidence type="ECO:0000313" key="2">
    <source>
        <dbReference type="Proteomes" id="UP001515480"/>
    </source>
</evidence>
<protein>
    <submittedName>
        <fullName evidence="1">Uncharacterized protein</fullName>
    </submittedName>
</protein>
<sequence length="344" mass="38378">MATGAANAIGSLGVGKRKRVMPLGSARRFIFEPHGFYDSAAEIFERTGPSKKSINGNMLFTRSKIRCSSIAEWMEIADASTGKPIWRVEARYGDRGVYAPEVADGAGKRGRPAAFLTAIRMYREYETEPTLMLVHRDKYPTGIRDPRASKDVEVYICDNIHGPLKRDVDPDAELNQFMDDKSANRQLMPSVDHAAPPQMAEADESFYFMNANPGEDAFTVHTNSTFTTMTLCATQELMKGGEPEKRVLANLKRTVTEEPRFVEVDSALDSALVIAIFAAVDQLMLSHEAIDYDVEWPADYAYTFDQISHCFGPRKPLRKTNTFLDESAPANEPLKEERGCFGLL</sequence>
<reference evidence="1 2" key="1">
    <citation type="journal article" date="2024" name="Science">
        <title>Giant polyketide synthase enzymes in the biosynthesis of giant marine polyether toxins.</title>
        <authorList>
            <person name="Fallon T.R."/>
            <person name="Shende V.V."/>
            <person name="Wierzbicki I.H."/>
            <person name="Pendleton A.L."/>
            <person name="Watervoot N.F."/>
            <person name="Auber R.P."/>
            <person name="Gonzalez D.J."/>
            <person name="Wisecaver J.H."/>
            <person name="Moore B.S."/>
        </authorList>
    </citation>
    <scope>NUCLEOTIDE SEQUENCE [LARGE SCALE GENOMIC DNA]</scope>
    <source>
        <strain evidence="1 2">12B1</strain>
    </source>
</reference>
<organism evidence="1 2">
    <name type="scientific">Prymnesium parvum</name>
    <name type="common">Toxic golden alga</name>
    <dbReference type="NCBI Taxonomy" id="97485"/>
    <lineage>
        <taxon>Eukaryota</taxon>
        <taxon>Haptista</taxon>
        <taxon>Haptophyta</taxon>
        <taxon>Prymnesiophyceae</taxon>
        <taxon>Prymnesiales</taxon>
        <taxon>Prymnesiaceae</taxon>
        <taxon>Prymnesium</taxon>
    </lineage>
</organism>
<evidence type="ECO:0000313" key="1">
    <source>
        <dbReference type="EMBL" id="KAL1506977.1"/>
    </source>
</evidence>
<dbReference type="AlphaFoldDB" id="A0AB34ISQ9"/>
<dbReference type="EMBL" id="JBGBPQ010000018">
    <property type="protein sequence ID" value="KAL1506977.1"/>
    <property type="molecule type" value="Genomic_DNA"/>
</dbReference>
<accession>A0AB34ISQ9</accession>
<keyword evidence="2" id="KW-1185">Reference proteome</keyword>